<protein>
    <submittedName>
        <fullName evidence="1">Uncharacterized protein</fullName>
    </submittedName>
</protein>
<gene>
    <name evidence="1" type="ORF">OH76DRAFT_213465</name>
</gene>
<evidence type="ECO:0000313" key="2">
    <source>
        <dbReference type="Proteomes" id="UP000256964"/>
    </source>
</evidence>
<evidence type="ECO:0000313" key="1">
    <source>
        <dbReference type="EMBL" id="RDX41522.1"/>
    </source>
</evidence>
<organism evidence="1 2">
    <name type="scientific">Lentinus brumalis</name>
    <dbReference type="NCBI Taxonomy" id="2498619"/>
    <lineage>
        <taxon>Eukaryota</taxon>
        <taxon>Fungi</taxon>
        <taxon>Dikarya</taxon>
        <taxon>Basidiomycota</taxon>
        <taxon>Agaricomycotina</taxon>
        <taxon>Agaricomycetes</taxon>
        <taxon>Polyporales</taxon>
        <taxon>Polyporaceae</taxon>
        <taxon>Lentinus</taxon>
    </lineage>
</organism>
<keyword evidence="2" id="KW-1185">Reference proteome</keyword>
<dbReference type="PROSITE" id="PS51257">
    <property type="entry name" value="PROKAR_LIPOPROTEIN"/>
    <property type="match status" value="1"/>
</dbReference>
<reference evidence="1 2" key="1">
    <citation type="journal article" date="2018" name="Biotechnol. Biofuels">
        <title>Integrative visual omics of the white-rot fungus Polyporus brumalis exposes the biotechnological potential of its oxidative enzymes for delignifying raw plant biomass.</title>
        <authorList>
            <person name="Miyauchi S."/>
            <person name="Rancon A."/>
            <person name="Drula E."/>
            <person name="Hage H."/>
            <person name="Chaduli D."/>
            <person name="Favel A."/>
            <person name="Grisel S."/>
            <person name="Henrissat B."/>
            <person name="Herpoel-Gimbert I."/>
            <person name="Ruiz-Duenas F.J."/>
            <person name="Chevret D."/>
            <person name="Hainaut M."/>
            <person name="Lin J."/>
            <person name="Wang M."/>
            <person name="Pangilinan J."/>
            <person name="Lipzen A."/>
            <person name="Lesage-Meessen L."/>
            <person name="Navarro D."/>
            <person name="Riley R."/>
            <person name="Grigoriev I.V."/>
            <person name="Zhou S."/>
            <person name="Raouche S."/>
            <person name="Rosso M.N."/>
        </authorList>
    </citation>
    <scope>NUCLEOTIDE SEQUENCE [LARGE SCALE GENOMIC DNA]</scope>
    <source>
        <strain evidence="1 2">BRFM 1820</strain>
    </source>
</reference>
<dbReference type="Proteomes" id="UP000256964">
    <property type="component" value="Unassembled WGS sequence"/>
</dbReference>
<dbReference type="AlphaFoldDB" id="A0A371CMM9"/>
<dbReference type="EMBL" id="KZ857509">
    <property type="protein sequence ID" value="RDX41522.1"/>
    <property type="molecule type" value="Genomic_DNA"/>
</dbReference>
<name>A0A371CMM9_9APHY</name>
<accession>A0A371CMM9</accession>
<sequence length="99" mass="10762">MRDGLGAAWRGGSVISVSIRLYRRWAVGIIGMSSCSPPCLYIRGRGGAGRCRNYSPVEGSPYVRGAPVTLVWYGIPGSYKDVYRHSVSPLVRSSVDQGR</sequence>
<proteinExistence type="predicted"/>